<feature type="chain" id="PRO_5043640153" description="RxLR effector candidate protein" evidence="2">
    <location>
        <begin position="23"/>
        <end position="351"/>
    </location>
</feature>
<accession>A0AAV1ULV1</accession>
<keyword evidence="2" id="KW-0732">Signal</keyword>
<evidence type="ECO:0000313" key="3">
    <source>
        <dbReference type="EMBL" id="CAK7935480.1"/>
    </source>
</evidence>
<protein>
    <recommendedName>
        <fullName evidence="5">RxLR effector candidate protein</fullName>
    </recommendedName>
</protein>
<feature type="region of interest" description="Disordered" evidence="1">
    <location>
        <begin position="330"/>
        <end position="351"/>
    </location>
</feature>
<gene>
    <name evidence="3" type="ORF">PM001_LOCUS20630</name>
</gene>
<dbReference type="Proteomes" id="UP001162060">
    <property type="component" value="Unassembled WGS sequence"/>
</dbReference>
<sequence length="351" mass="39260">MRHLGVLLLYELAVLVRLLVKADDVAVTEAGTSTKMIGDTASSIATHFNVAIGRFRRLDETEERAPPVPSDAIVSLAPPNVMVVAKSWLESLGPVTKSSFASFADYKPGPSMVGHFFGALLPKLENSIHAHAWLRKGETADSIFKEMGLDAGLRKVAYSPRFYTWVEFVSLLIKHNRADKGSIARVVSETYSDVELVRTIDAAKTRKDRRLAIDLEAGQTFYWLHPKKKTGLEVYTLLGLQDKKGKKNIFNLPEFYRWYEYVTTAYQGDSAVRVVEVLAKHYSKTELGVLFNTAKPRGKLRNEYCVKVETAVGEKMEFVLRTMARKEAMGKKAAERKKKAEEGKAKVTEGI</sequence>
<evidence type="ECO:0000256" key="1">
    <source>
        <dbReference type="SAM" id="MobiDB-lite"/>
    </source>
</evidence>
<reference evidence="3" key="1">
    <citation type="submission" date="2024-01" db="EMBL/GenBank/DDBJ databases">
        <authorList>
            <person name="Webb A."/>
        </authorList>
    </citation>
    <scope>NUCLEOTIDE SEQUENCE</scope>
    <source>
        <strain evidence="3">Pm1</strain>
    </source>
</reference>
<evidence type="ECO:0000256" key="2">
    <source>
        <dbReference type="SAM" id="SignalP"/>
    </source>
</evidence>
<proteinExistence type="predicted"/>
<evidence type="ECO:0008006" key="5">
    <source>
        <dbReference type="Google" id="ProtNLM"/>
    </source>
</evidence>
<evidence type="ECO:0000313" key="4">
    <source>
        <dbReference type="Proteomes" id="UP001162060"/>
    </source>
</evidence>
<organism evidence="3 4">
    <name type="scientific">Peronospora matthiolae</name>
    <dbReference type="NCBI Taxonomy" id="2874970"/>
    <lineage>
        <taxon>Eukaryota</taxon>
        <taxon>Sar</taxon>
        <taxon>Stramenopiles</taxon>
        <taxon>Oomycota</taxon>
        <taxon>Peronosporomycetes</taxon>
        <taxon>Peronosporales</taxon>
        <taxon>Peronosporaceae</taxon>
        <taxon>Peronospora</taxon>
    </lineage>
</organism>
<name>A0AAV1ULV1_9STRA</name>
<comment type="caution">
    <text evidence="3">The sequence shown here is derived from an EMBL/GenBank/DDBJ whole genome shotgun (WGS) entry which is preliminary data.</text>
</comment>
<dbReference type="EMBL" id="CAKLBY020000221">
    <property type="protein sequence ID" value="CAK7935480.1"/>
    <property type="molecule type" value="Genomic_DNA"/>
</dbReference>
<feature type="signal peptide" evidence="2">
    <location>
        <begin position="1"/>
        <end position="22"/>
    </location>
</feature>
<dbReference type="AlphaFoldDB" id="A0AAV1ULV1"/>